<reference evidence="1 2" key="1">
    <citation type="submission" date="2017-08" db="EMBL/GenBank/DDBJ databases">
        <title>Fine stratification of microbial communities through a metagenomic profile of the photic zone.</title>
        <authorList>
            <person name="Haro-Moreno J.M."/>
            <person name="Lopez-Perez M."/>
            <person name="De La Torre J."/>
            <person name="Picazo A."/>
            <person name="Camacho A."/>
            <person name="Rodriguez-Valera F."/>
        </authorList>
    </citation>
    <scope>NUCLEOTIDE SEQUENCE [LARGE SCALE GENOMIC DNA]</scope>
    <source>
        <strain evidence="1">MED-G28</strain>
    </source>
</reference>
<dbReference type="EMBL" id="NTJZ01000012">
    <property type="protein sequence ID" value="PDH32887.1"/>
    <property type="molecule type" value="Genomic_DNA"/>
</dbReference>
<name>A0A2A5W9E3_9GAMM</name>
<evidence type="ECO:0000313" key="1">
    <source>
        <dbReference type="EMBL" id="PDH32887.1"/>
    </source>
</evidence>
<protein>
    <submittedName>
        <fullName evidence="1">Uncharacterized protein</fullName>
    </submittedName>
</protein>
<dbReference type="Proteomes" id="UP000219329">
    <property type="component" value="Unassembled WGS sequence"/>
</dbReference>
<gene>
    <name evidence="1" type="ORF">CNF02_10420</name>
</gene>
<dbReference type="AlphaFoldDB" id="A0A2A5W9E3"/>
<organism evidence="1 2">
    <name type="scientific">OM182 bacterium MED-G28</name>
    <dbReference type="NCBI Taxonomy" id="1986256"/>
    <lineage>
        <taxon>Bacteria</taxon>
        <taxon>Pseudomonadati</taxon>
        <taxon>Pseudomonadota</taxon>
        <taxon>Gammaproteobacteria</taxon>
        <taxon>OMG group</taxon>
        <taxon>OM182 clade</taxon>
    </lineage>
</organism>
<sequence>MTVSSQRVLVDWADGKKVMVVKVREFYKTWRKVNEDLLVYALECFLEFREIDVLFNAEKCSCKKLGLLSSRVKNNQPHLNLIV</sequence>
<proteinExistence type="predicted"/>
<evidence type="ECO:0000313" key="2">
    <source>
        <dbReference type="Proteomes" id="UP000219329"/>
    </source>
</evidence>
<comment type="caution">
    <text evidence="1">The sequence shown here is derived from an EMBL/GenBank/DDBJ whole genome shotgun (WGS) entry which is preliminary data.</text>
</comment>
<accession>A0A2A5W9E3</accession>